<dbReference type="PROSITE" id="PS50811">
    <property type="entry name" value="WRKY"/>
    <property type="match status" value="2"/>
</dbReference>
<evidence type="ECO:0000256" key="7">
    <source>
        <dbReference type="SAM" id="MobiDB-lite"/>
    </source>
</evidence>
<sequence length="475" mass="51576">MAAERKNGSNENHFPTQPQQGINGPRPTLSLPPRSSAESMFLTSAGFSPGPMTLVSSFFSETDPSSEFRSFSQLLAGGFDSQDVKIDGGGGGSGNGFEFKQSQPSHLPPGLTVSRPQLFTIPPGLSPSTLLDSPTIFGYNQNGFGMAAGSSQPQQQMQHQLNMDYPAPMARFPTGMAAAPVVDRQGLIGSSSDYTHNEMCAVADKPADDGYNWRKYGQKQVKGSAYPRSYYKCTNAACPVKKKVERSLDGQVTEIIYKGQHNHKPPPASKRSREAGGIGLEAGLYAEVTNLEGGSVSRNNEHDSSDSEDVGDGDAGADEVDEDEPEAKRRITEARASEASASHRTLTEPKIVVQTTSEVDLLDDGYRWRKYGQKVVKGNPYPRSYYKCTTPECKVRKHVERAATDPRAVITTYEGKHNHDVPAAKSSSHNTARPQEPQQNGSAGNHQASSNRTDYQNSSRQRPGAFPRLKEEQTS</sequence>
<keyword evidence="3" id="KW-0805">Transcription regulation</keyword>
<name>A0A7N0UKN0_KALFE</name>
<evidence type="ECO:0000256" key="4">
    <source>
        <dbReference type="ARBA" id="ARBA00023125"/>
    </source>
</evidence>
<dbReference type="SUPFAM" id="SSF118290">
    <property type="entry name" value="WRKY DNA-binding domain"/>
    <property type="match status" value="2"/>
</dbReference>
<keyword evidence="4" id="KW-0238">DNA-binding</keyword>
<evidence type="ECO:0000256" key="2">
    <source>
        <dbReference type="ARBA" id="ARBA00022737"/>
    </source>
</evidence>
<feature type="compositionally biased region" description="Polar residues" evidence="7">
    <location>
        <begin position="9"/>
        <end position="22"/>
    </location>
</feature>
<dbReference type="GO" id="GO:0003700">
    <property type="term" value="F:DNA-binding transcription factor activity"/>
    <property type="evidence" value="ECO:0007669"/>
    <property type="project" value="InterPro"/>
</dbReference>
<dbReference type="InterPro" id="IPR044810">
    <property type="entry name" value="WRKY_plant"/>
</dbReference>
<dbReference type="Gene3D" id="2.20.25.80">
    <property type="entry name" value="WRKY domain"/>
    <property type="match status" value="2"/>
</dbReference>
<protein>
    <recommendedName>
        <fullName evidence="8">WRKY domain-containing protein</fullName>
    </recommendedName>
</protein>
<dbReference type="GO" id="GO:0043565">
    <property type="term" value="F:sequence-specific DNA binding"/>
    <property type="evidence" value="ECO:0007669"/>
    <property type="project" value="InterPro"/>
</dbReference>
<feature type="compositionally biased region" description="Acidic residues" evidence="7">
    <location>
        <begin position="306"/>
        <end position="325"/>
    </location>
</feature>
<dbReference type="Gramene" id="Kaladp0071s0073.1.v1.1">
    <property type="protein sequence ID" value="Kaladp0071s0073.1.v1.1"/>
    <property type="gene ID" value="Kaladp0071s0073.v1.1"/>
</dbReference>
<feature type="compositionally biased region" description="Basic and acidic residues" evidence="7">
    <location>
        <begin position="326"/>
        <end position="336"/>
    </location>
</feature>
<evidence type="ECO:0000256" key="5">
    <source>
        <dbReference type="ARBA" id="ARBA00023163"/>
    </source>
</evidence>
<keyword evidence="2" id="KW-0677">Repeat</keyword>
<dbReference type="InterPro" id="IPR036576">
    <property type="entry name" value="WRKY_dom_sf"/>
</dbReference>
<dbReference type="Pfam" id="PF03106">
    <property type="entry name" value="WRKY"/>
    <property type="match status" value="2"/>
</dbReference>
<keyword evidence="5" id="KW-0804">Transcription</keyword>
<evidence type="ECO:0000256" key="1">
    <source>
        <dbReference type="ARBA" id="ARBA00004123"/>
    </source>
</evidence>
<feature type="compositionally biased region" description="Low complexity" evidence="7">
    <location>
        <begin position="25"/>
        <end position="36"/>
    </location>
</feature>
<feature type="region of interest" description="Disordered" evidence="7">
    <location>
        <begin position="294"/>
        <end position="349"/>
    </location>
</feature>
<dbReference type="FunFam" id="2.20.25.80:FF:000001">
    <property type="entry name" value="WRKY transcription factor 33"/>
    <property type="match status" value="1"/>
</dbReference>
<dbReference type="FunFam" id="2.20.25.80:FF:000006">
    <property type="entry name" value="WRKY transcription factor"/>
    <property type="match status" value="1"/>
</dbReference>
<feature type="region of interest" description="Disordered" evidence="7">
    <location>
        <begin position="1"/>
        <end position="43"/>
    </location>
</feature>
<evidence type="ECO:0000313" key="9">
    <source>
        <dbReference type="EnsemblPlants" id="Kaladp0071s0073.1.v1.1"/>
    </source>
</evidence>
<dbReference type="GO" id="GO:0005634">
    <property type="term" value="C:nucleus"/>
    <property type="evidence" value="ECO:0007669"/>
    <property type="project" value="UniProtKB-SubCell"/>
</dbReference>
<accession>A0A7N0UKN0</accession>
<evidence type="ECO:0000313" key="10">
    <source>
        <dbReference type="Proteomes" id="UP000594263"/>
    </source>
</evidence>
<dbReference type="InterPro" id="IPR003657">
    <property type="entry name" value="WRKY_dom"/>
</dbReference>
<feature type="domain" description="WRKY" evidence="8">
    <location>
        <begin position="202"/>
        <end position="266"/>
    </location>
</feature>
<keyword evidence="6" id="KW-0539">Nucleus</keyword>
<evidence type="ECO:0000259" key="8">
    <source>
        <dbReference type="PROSITE" id="PS50811"/>
    </source>
</evidence>
<feature type="domain" description="WRKY" evidence="8">
    <location>
        <begin position="357"/>
        <end position="422"/>
    </location>
</feature>
<comment type="subcellular location">
    <subcellularLocation>
        <location evidence="1">Nucleus</location>
    </subcellularLocation>
</comment>
<evidence type="ECO:0000256" key="6">
    <source>
        <dbReference type="ARBA" id="ARBA00023242"/>
    </source>
</evidence>
<feature type="region of interest" description="Disordered" evidence="7">
    <location>
        <begin position="412"/>
        <end position="475"/>
    </location>
</feature>
<evidence type="ECO:0000256" key="3">
    <source>
        <dbReference type="ARBA" id="ARBA00023015"/>
    </source>
</evidence>
<dbReference type="EnsemblPlants" id="Kaladp0071s0073.1.v1.1">
    <property type="protein sequence ID" value="Kaladp0071s0073.1.v1.1"/>
    <property type="gene ID" value="Kaladp0071s0073.v1.1"/>
</dbReference>
<dbReference type="SMART" id="SM00774">
    <property type="entry name" value="WRKY"/>
    <property type="match status" value="2"/>
</dbReference>
<dbReference type="OMA" id="MFPDSDE"/>
<reference evidence="9" key="1">
    <citation type="submission" date="2021-01" db="UniProtKB">
        <authorList>
            <consortium name="EnsemblPlants"/>
        </authorList>
    </citation>
    <scope>IDENTIFICATION</scope>
</reference>
<organism evidence="9 10">
    <name type="scientific">Kalanchoe fedtschenkoi</name>
    <name type="common">Lavender scallops</name>
    <name type="synonym">South American air plant</name>
    <dbReference type="NCBI Taxonomy" id="63787"/>
    <lineage>
        <taxon>Eukaryota</taxon>
        <taxon>Viridiplantae</taxon>
        <taxon>Streptophyta</taxon>
        <taxon>Embryophyta</taxon>
        <taxon>Tracheophyta</taxon>
        <taxon>Spermatophyta</taxon>
        <taxon>Magnoliopsida</taxon>
        <taxon>eudicotyledons</taxon>
        <taxon>Gunneridae</taxon>
        <taxon>Pentapetalae</taxon>
        <taxon>Saxifragales</taxon>
        <taxon>Crassulaceae</taxon>
        <taxon>Kalanchoe</taxon>
    </lineage>
</organism>
<dbReference type="AlphaFoldDB" id="A0A7N0UKN0"/>
<keyword evidence="10" id="KW-1185">Reference proteome</keyword>
<feature type="compositionally biased region" description="Polar residues" evidence="7">
    <location>
        <begin position="425"/>
        <end position="461"/>
    </location>
</feature>
<dbReference type="PANTHER" id="PTHR31221:SF130">
    <property type="entry name" value="WRKY TRANSCRIPTION FACTOR 3-RELATED"/>
    <property type="match status" value="1"/>
</dbReference>
<dbReference type="PANTHER" id="PTHR31221">
    <property type="entry name" value="WRKY TRANSCRIPTION FACTOR PROTEIN 1-RELATED"/>
    <property type="match status" value="1"/>
</dbReference>
<dbReference type="Proteomes" id="UP000594263">
    <property type="component" value="Unplaced"/>
</dbReference>
<proteinExistence type="predicted"/>